<organism evidence="1 2">
    <name type="scientific">Stenomitos frigidus ULC18</name>
    <dbReference type="NCBI Taxonomy" id="2107698"/>
    <lineage>
        <taxon>Bacteria</taxon>
        <taxon>Bacillati</taxon>
        <taxon>Cyanobacteriota</taxon>
        <taxon>Cyanophyceae</taxon>
        <taxon>Leptolyngbyales</taxon>
        <taxon>Leptolyngbyaceae</taxon>
        <taxon>Stenomitos</taxon>
    </lineage>
</organism>
<dbReference type="Proteomes" id="UP000239576">
    <property type="component" value="Unassembled WGS sequence"/>
</dbReference>
<proteinExistence type="predicted"/>
<reference evidence="1 2" key="2">
    <citation type="submission" date="2018-03" db="EMBL/GenBank/DDBJ databases">
        <title>The ancient ancestry and fast evolution of plastids.</title>
        <authorList>
            <person name="Moore K.R."/>
            <person name="Magnabosco C."/>
            <person name="Momper L."/>
            <person name="Gold D.A."/>
            <person name="Bosak T."/>
            <person name="Fournier G.P."/>
        </authorList>
    </citation>
    <scope>NUCLEOTIDE SEQUENCE [LARGE SCALE GENOMIC DNA]</scope>
    <source>
        <strain evidence="1 2">ULC18</strain>
    </source>
</reference>
<protein>
    <submittedName>
        <fullName evidence="1">Uncharacterized protein</fullName>
    </submittedName>
</protein>
<keyword evidence="2" id="KW-1185">Reference proteome</keyword>
<comment type="caution">
    <text evidence="1">The sequence shown here is derived from an EMBL/GenBank/DDBJ whole genome shotgun (WGS) entry which is preliminary data.</text>
</comment>
<evidence type="ECO:0000313" key="1">
    <source>
        <dbReference type="EMBL" id="PSB31082.1"/>
    </source>
</evidence>
<accession>A0A2T1EEA4</accession>
<gene>
    <name evidence="1" type="ORF">C7B82_07700</name>
</gene>
<dbReference type="AlphaFoldDB" id="A0A2T1EEA4"/>
<name>A0A2T1EEA4_9CYAN</name>
<dbReference type="EMBL" id="PVWK01000042">
    <property type="protein sequence ID" value="PSB31082.1"/>
    <property type="molecule type" value="Genomic_DNA"/>
</dbReference>
<sequence length="60" mass="6593">MMMPKVACQMTEASDRWERIINGNGSVDLQSLVSADQLIGNVPQNTVECPQAMSADRVQQ</sequence>
<reference evidence="2" key="1">
    <citation type="submission" date="2018-02" db="EMBL/GenBank/DDBJ databases">
        <authorList>
            <person name="Moore K."/>
            <person name="Momper L."/>
        </authorList>
    </citation>
    <scope>NUCLEOTIDE SEQUENCE [LARGE SCALE GENOMIC DNA]</scope>
    <source>
        <strain evidence="2">ULC18</strain>
    </source>
</reference>
<evidence type="ECO:0000313" key="2">
    <source>
        <dbReference type="Proteomes" id="UP000239576"/>
    </source>
</evidence>